<protein>
    <submittedName>
        <fullName evidence="1">Uncharacterized protein</fullName>
    </submittedName>
</protein>
<dbReference type="Proteomes" id="UP001215598">
    <property type="component" value="Unassembled WGS sequence"/>
</dbReference>
<dbReference type="EMBL" id="JARKIB010000021">
    <property type="protein sequence ID" value="KAJ7767721.1"/>
    <property type="molecule type" value="Genomic_DNA"/>
</dbReference>
<organism evidence="1 2">
    <name type="scientific">Mycena metata</name>
    <dbReference type="NCBI Taxonomy" id="1033252"/>
    <lineage>
        <taxon>Eukaryota</taxon>
        <taxon>Fungi</taxon>
        <taxon>Dikarya</taxon>
        <taxon>Basidiomycota</taxon>
        <taxon>Agaricomycotina</taxon>
        <taxon>Agaricomycetes</taxon>
        <taxon>Agaricomycetidae</taxon>
        <taxon>Agaricales</taxon>
        <taxon>Marasmiineae</taxon>
        <taxon>Mycenaceae</taxon>
        <taxon>Mycena</taxon>
    </lineage>
</organism>
<keyword evidence="2" id="KW-1185">Reference proteome</keyword>
<accession>A0AAD7JPZ8</accession>
<evidence type="ECO:0000313" key="2">
    <source>
        <dbReference type="Proteomes" id="UP001215598"/>
    </source>
</evidence>
<comment type="caution">
    <text evidence="1">The sequence shown here is derived from an EMBL/GenBank/DDBJ whole genome shotgun (WGS) entry which is preliminary data.</text>
</comment>
<proteinExistence type="predicted"/>
<dbReference type="AlphaFoldDB" id="A0AAD7JPZ8"/>
<name>A0AAD7JPZ8_9AGAR</name>
<reference evidence="1" key="1">
    <citation type="submission" date="2023-03" db="EMBL/GenBank/DDBJ databases">
        <title>Massive genome expansion in bonnet fungi (Mycena s.s.) driven by repeated elements and novel gene families across ecological guilds.</title>
        <authorList>
            <consortium name="Lawrence Berkeley National Laboratory"/>
            <person name="Harder C.B."/>
            <person name="Miyauchi S."/>
            <person name="Viragh M."/>
            <person name="Kuo A."/>
            <person name="Thoen E."/>
            <person name="Andreopoulos B."/>
            <person name="Lu D."/>
            <person name="Skrede I."/>
            <person name="Drula E."/>
            <person name="Henrissat B."/>
            <person name="Morin E."/>
            <person name="Kohler A."/>
            <person name="Barry K."/>
            <person name="LaButti K."/>
            <person name="Morin E."/>
            <person name="Salamov A."/>
            <person name="Lipzen A."/>
            <person name="Mereny Z."/>
            <person name="Hegedus B."/>
            <person name="Baldrian P."/>
            <person name="Stursova M."/>
            <person name="Weitz H."/>
            <person name="Taylor A."/>
            <person name="Grigoriev I.V."/>
            <person name="Nagy L.G."/>
            <person name="Martin F."/>
            <person name="Kauserud H."/>
        </authorList>
    </citation>
    <scope>NUCLEOTIDE SEQUENCE</scope>
    <source>
        <strain evidence="1">CBHHK182m</strain>
    </source>
</reference>
<evidence type="ECO:0000313" key="1">
    <source>
        <dbReference type="EMBL" id="KAJ7767721.1"/>
    </source>
</evidence>
<gene>
    <name evidence="1" type="ORF">B0H16DRAFT_1686673</name>
</gene>
<sequence length="131" mass="14064">MATPLYTQGRAPIVTVYGVGNLHHLTYDSHTNGGTVFGMLPTTSESTTNFLLGFSQNYGGYAFYWDGEGEAFWRVGLNSTERLPVGTSWQDATSVWFGESPILGVNVEADVAAAGNGGEGITVYYVPNDLD</sequence>